<sequence length="229" mass="24687">MDEDILHELDDVHIGTKMRGYDPVEVDDLLDRARREIEDLRTTARRAGERAELAERQLAEELDAARTARAEAEAAIATAAAEAASLMADARAEAADLRTAADAEIRASIQDGRARMLEQMTGLEAERDLVREEIDVTAELVAAHRDRLLRAVDDLRTLVEGVEDRPAVVIEARPEPTSVEPAVASPPASVVEARRPAEVVTRLHPVAPSVGGVGGDGEDLDAFFADDGS</sequence>
<proteinExistence type="predicted"/>
<evidence type="ECO:0000256" key="2">
    <source>
        <dbReference type="ARBA" id="ARBA00022490"/>
    </source>
</evidence>
<evidence type="ECO:0000256" key="1">
    <source>
        <dbReference type="ARBA" id="ARBA00004496"/>
    </source>
</evidence>
<name>A0A381TN78_9ZZZZ</name>
<keyword evidence="4 6" id="KW-0175">Coiled coil</keyword>
<comment type="subcellular location">
    <subcellularLocation>
        <location evidence="1">Cytoplasm</location>
    </subcellularLocation>
</comment>
<organism evidence="8">
    <name type="scientific">marine metagenome</name>
    <dbReference type="NCBI Taxonomy" id="408172"/>
    <lineage>
        <taxon>unclassified sequences</taxon>
        <taxon>metagenomes</taxon>
        <taxon>ecological metagenomes</taxon>
    </lineage>
</organism>
<keyword evidence="5" id="KW-0131">Cell cycle</keyword>
<feature type="coiled-coil region" evidence="6">
    <location>
        <begin position="113"/>
        <end position="165"/>
    </location>
</feature>
<dbReference type="AlphaFoldDB" id="A0A381TN78"/>
<accession>A0A381TN78</accession>
<dbReference type="InterPro" id="IPR019933">
    <property type="entry name" value="DivIVA_domain"/>
</dbReference>
<dbReference type="EMBL" id="UINC01004880">
    <property type="protein sequence ID" value="SVA17526.1"/>
    <property type="molecule type" value="Genomic_DNA"/>
</dbReference>
<reference evidence="8" key="1">
    <citation type="submission" date="2018-05" db="EMBL/GenBank/DDBJ databases">
        <authorList>
            <person name="Lanie J.A."/>
            <person name="Ng W.-L."/>
            <person name="Kazmierczak K.M."/>
            <person name="Andrzejewski T.M."/>
            <person name="Davidsen T.M."/>
            <person name="Wayne K.J."/>
            <person name="Tettelin H."/>
            <person name="Glass J.I."/>
            <person name="Rusch D."/>
            <person name="Podicherti R."/>
            <person name="Tsui H.-C.T."/>
            <person name="Winkler M.E."/>
        </authorList>
    </citation>
    <scope>NUCLEOTIDE SEQUENCE</scope>
</reference>
<evidence type="ECO:0008006" key="9">
    <source>
        <dbReference type="Google" id="ProtNLM"/>
    </source>
</evidence>
<evidence type="ECO:0000256" key="5">
    <source>
        <dbReference type="ARBA" id="ARBA00023306"/>
    </source>
</evidence>
<feature type="region of interest" description="Disordered" evidence="7">
    <location>
        <begin position="208"/>
        <end position="229"/>
    </location>
</feature>
<evidence type="ECO:0000313" key="8">
    <source>
        <dbReference type="EMBL" id="SVA17526.1"/>
    </source>
</evidence>
<evidence type="ECO:0000256" key="6">
    <source>
        <dbReference type="SAM" id="Coils"/>
    </source>
</evidence>
<evidence type="ECO:0000256" key="7">
    <source>
        <dbReference type="SAM" id="MobiDB-lite"/>
    </source>
</evidence>
<keyword evidence="2" id="KW-0963">Cytoplasm</keyword>
<protein>
    <recommendedName>
        <fullName evidence="9">DivIVA domain-containing protein</fullName>
    </recommendedName>
</protein>
<evidence type="ECO:0000256" key="3">
    <source>
        <dbReference type="ARBA" id="ARBA00022618"/>
    </source>
</evidence>
<dbReference type="Pfam" id="PF05103">
    <property type="entry name" value="DivIVA"/>
    <property type="match status" value="1"/>
</dbReference>
<dbReference type="GO" id="GO:0051301">
    <property type="term" value="P:cell division"/>
    <property type="evidence" value="ECO:0007669"/>
    <property type="project" value="UniProtKB-KW"/>
</dbReference>
<dbReference type="GO" id="GO:0005737">
    <property type="term" value="C:cytoplasm"/>
    <property type="evidence" value="ECO:0007669"/>
    <property type="project" value="UniProtKB-SubCell"/>
</dbReference>
<dbReference type="NCBIfam" id="TIGR03544">
    <property type="entry name" value="DivI1A_domain"/>
    <property type="match status" value="1"/>
</dbReference>
<keyword evidence="3" id="KW-0132">Cell division</keyword>
<dbReference type="InterPro" id="IPR007793">
    <property type="entry name" value="DivIVA_fam"/>
</dbReference>
<feature type="coiled-coil region" evidence="6">
    <location>
        <begin position="30"/>
        <end position="89"/>
    </location>
</feature>
<dbReference type="Gene3D" id="6.10.250.660">
    <property type="match status" value="1"/>
</dbReference>
<gene>
    <name evidence="8" type="ORF">METZ01_LOCUS70380</name>
</gene>
<evidence type="ECO:0000256" key="4">
    <source>
        <dbReference type="ARBA" id="ARBA00023054"/>
    </source>
</evidence>